<evidence type="ECO:0000256" key="9">
    <source>
        <dbReference type="ARBA" id="ARBA00023237"/>
    </source>
</evidence>
<dbReference type="InterPro" id="IPR025885">
    <property type="entry name" value="PapC_N"/>
</dbReference>
<dbReference type="InterPro" id="IPR025949">
    <property type="entry name" value="PapC-like_C"/>
</dbReference>
<dbReference type="FunFam" id="2.60.40.2610:FF:000001">
    <property type="entry name" value="Outer membrane fimbrial usher protein"/>
    <property type="match status" value="1"/>
</dbReference>
<name>A0A5Y5TCL2_SALER</name>
<evidence type="ECO:0000256" key="1">
    <source>
        <dbReference type="ARBA" id="ARBA00004571"/>
    </source>
</evidence>
<dbReference type="Pfam" id="PF13953">
    <property type="entry name" value="PapC_C"/>
    <property type="match status" value="1"/>
</dbReference>
<keyword evidence="4" id="KW-1134">Transmembrane beta strand</keyword>
<evidence type="ECO:0000256" key="5">
    <source>
        <dbReference type="ARBA" id="ARBA00022558"/>
    </source>
</evidence>
<keyword evidence="7" id="KW-0732">Signal</keyword>
<comment type="caution">
    <text evidence="13">The sequence shown here is derived from an EMBL/GenBank/DDBJ whole genome shotgun (WGS) entry which is preliminary data.</text>
</comment>
<proteinExistence type="inferred from homology"/>
<dbReference type="Gene3D" id="2.60.40.2610">
    <property type="entry name" value="Outer membrane usher protein FimD, plug domain"/>
    <property type="match status" value="1"/>
</dbReference>
<keyword evidence="3 10" id="KW-0813">Transport</keyword>
<evidence type="ECO:0000256" key="4">
    <source>
        <dbReference type="ARBA" id="ARBA00022452"/>
    </source>
</evidence>
<evidence type="ECO:0000259" key="12">
    <source>
        <dbReference type="Pfam" id="PF13954"/>
    </source>
</evidence>
<evidence type="ECO:0000256" key="2">
    <source>
        <dbReference type="ARBA" id="ARBA00008064"/>
    </source>
</evidence>
<dbReference type="FunFam" id="2.60.40.3110:FF:000001">
    <property type="entry name" value="Putative fimbrial outer membrane usher"/>
    <property type="match status" value="1"/>
</dbReference>
<feature type="domain" description="PapC-like C-terminal" evidence="11">
    <location>
        <begin position="830"/>
        <end position="900"/>
    </location>
</feature>
<evidence type="ECO:0000256" key="3">
    <source>
        <dbReference type="ARBA" id="ARBA00022448"/>
    </source>
</evidence>
<protein>
    <submittedName>
        <fullName evidence="13">Fimbrial biogenesis outer membrane usher protein</fullName>
    </submittedName>
</protein>
<evidence type="ECO:0000256" key="8">
    <source>
        <dbReference type="ARBA" id="ARBA00023136"/>
    </source>
</evidence>
<feature type="domain" description="PapC N-terminal" evidence="12">
    <location>
        <begin position="89"/>
        <end position="236"/>
    </location>
</feature>
<dbReference type="Gene3D" id="3.10.20.410">
    <property type="match status" value="1"/>
</dbReference>
<keyword evidence="8 10" id="KW-0472">Membrane</keyword>
<dbReference type="GO" id="GO:0009279">
    <property type="term" value="C:cell outer membrane"/>
    <property type="evidence" value="ECO:0007669"/>
    <property type="project" value="UniProtKB-SubCell"/>
</dbReference>
<dbReference type="EMBL" id="AAJCCP010000007">
    <property type="protein sequence ID" value="ECK5213788.1"/>
    <property type="molecule type" value="Genomic_DNA"/>
</dbReference>
<keyword evidence="9 10" id="KW-0998">Cell outer membrane</keyword>
<dbReference type="SUPFAM" id="SSF141729">
    <property type="entry name" value="FimD N-terminal domain-like"/>
    <property type="match status" value="1"/>
</dbReference>
<dbReference type="AlphaFoldDB" id="A0A5Y5TCL2"/>
<evidence type="ECO:0000256" key="6">
    <source>
        <dbReference type="ARBA" id="ARBA00022692"/>
    </source>
</evidence>
<dbReference type="InterPro" id="IPR018030">
    <property type="entry name" value="Fimbrial_membr_usher_CS"/>
</dbReference>
<dbReference type="GO" id="GO:0015473">
    <property type="term" value="F:fimbrial usher porin activity"/>
    <property type="evidence" value="ECO:0007669"/>
    <property type="project" value="InterPro"/>
</dbReference>
<dbReference type="PANTHER" id="PTHR30451:SF21">
    <property type="entry name" value="FIMBRIAL USHER DOMAIN-CONTAINING PROTEIN YDET-RELATED"/>
    <property type="match status" value="1"/>
</dbReference>
<dbReference type="InterPro" id="IPR000015">
    <property type="entry name" value="Fimb_usher"/>
</dbReference>
<evidence type="ECO:0000256" key="7">
    <source>
        <dbReference type="ARBA" id="ARBA00022729"/>
    </source>
</evidence>
<dbReference type="InterPro" id="IPR043142">
    <property type="entry name" value="PapC-like_C_sf"/>
</dbReference>
<dbReference type="Pfam" id="PF00577">
    <property type="entry name" value="Usher"/>
    <property type="match status" value="1"/>
</dbReference>
<dbReference type="Gene3D" id="2.60.40.2070">
    <property type="match status" value="1"/>
</dbReference>
<organism evidence="13">
    <name type="scientific">Salmonella enterica</name>
    <name type="common">Salmonella choleraesuis</name>
    <dbReference type="NCBI Taxonomy" id="28901"/>
    <lineage>
        <taxon>Bacteria</taxon>
        <taxon>Pseudomonadati</taxon>
        <taxon>Pseudomonadota</taxon>
        <taxon>Gammaproteobacteria</taxon>
        <taxon>Enterobacterales</taxon>
        <taxon>Enterobacteriaceae</taxon>
        <taxon>Salmonella</taxon>
    </lineage>
</organism>
<dbReference type="InterPro" id="IPR042186">
    <property type="entry name" value="FimD_plug_dom"/>
</dbReference>
<dbReference type="PANTHER" id="PTHR30451">
    <property type="entry name" value="OUTER MEMBRANE USHER PROTEIN"/>
    <property type="match status" value="1"/>
</dbReference>
<keyword evidence="6 10" id="KW-0812">Transmembrane</keyword>
<dbReference type="PROSITE" id="PS01151">
    <property type="entry name" value="FIMBRIAL_USHER"/>
    <property type="match status" value="1"/>
</dbReference>
<dbReference type="Gene3D" id="2.60.40.3110">
    <property type="match status" value="1"/>
</dbReference>
<dbReference type="InterPro" id="IPR037224">
    <property type="entry name" value="PapC_N_sf"/>
</dbReference>
<evidence type="ECO:0000256" key="10">
    <source>
        <dbReference type="RuleBase" id="RU003884"/>
    </source>
</evidence>
<dbReference type="GO" id="GO:0009297">
    <property type="term" value="P:pilus assembly"/>
    <property type="evidence" value="ECO:0007669"/>
    <property type="project" value="InterPro"/>
</dbReference>
<evidence type="ECO:0000259" key="11">
    <source>
        <dbReference type="Pfam" id="PF13953"/>
    </source>
</evidence>
<dbReference type="Pfam" id="PF13954">
    <property type="entry name" value="PapC_N"/>
    <property type="match status" value="1"/>
</dbReference>
<keyword evidence="5 10" id="KW-1029">Fimbrium biogenesis</keyword>
<sequence>MTLAACCQHGQLPSDIRTTVFFSMMTIKNKRDEKNMMGIKSVQSIGYGWVKMPSDSLTPLAVFIRTMLVTSGICVFTLYPTEGLAQDWFNPELLSIGGINAPQVGVTDLSRYEVGEQAPGTYRVSLWMNDDQQDVRDVKFIAGPDGRLVPVMTRKEYESLGVRTDATPAFAALTDDAEISDLPGVLPAATTALHFSQQRLDITVPQMMMRRKSRGEVDPAQWDQGIPAMLLDYMLTGNRTRDLSGSHSPDTNSLYGNFRGGINVGPWRLRSYAVYNRTQNGHTAPQTDFNIISTYLQRNIAPIRGEFTVGDASTPADVFDSVQFRGIQLASDEAMMPDSLRGFAPVIRGVADSNAQVTVRQHGNIIYQTYVPPGPFEITDIYPSSLSGDLEVSVKENNGRERRFTLAYSSVAVMQREGQLKYALTAGRLRLSGQGDLREAKFVQGTLIYGLPHDVTVYGGGQVAESYQAGTAGLGVGLGALGAMSLDATQANATLPDGQKTQGQSYRVRYSKSMVDTGTTVSLAAYRYSTRGYYSLQDASTQSLSRNDAAYNTWRPRSELDVTLSQSLGDRGSLYTSGTQRDYWGAGRGTQRTWMLGYNVSVGGIGYGLNYSRTRETGKNGDDRRIFMNVSVPLSRWLPGNDPLHQTYTMNANYNYSTDQDHRTSHQVGLSGTALEDSRLSYSLNESFSNQQNQRNSTGVSATYTGRDGVFRAGYNRSQTQSQINYGLSGGILIHPYGITLSQPMGETMALVRAPGAGNLKVQNQTGLSTNMFGYAVMPSLTPYRRTDITLDPSGIGRDVAISQTSTPVVPTRGAVILADYRTEQGRQVLMTLLRSDHQPVPFGAMVAVKDTDRRGDDSSTIVGDGGQAFLTGLPDEGTLTVQWGNNTEQHCQVQFRLPAASDEDTGIPLQIQDVCQ</sequence>
<gene>
    <name evidence="13" type="ORF">FRL26_08820</name>
</gene>
<comment type="similarity">
    <text evidence="2 10">Belongs to the fimbrial export usher family.</text>
</comment>
<accession>A0A5Y5TCL2</accession>
<reference evidence="13" key="1">
    <citation type="submission" date="2019-08" db="EMBL/GenBank/DDBJ databases">
        <authorList>
            <consortium name="PulseNet: The National Subtyping Network for Foodborne Disease Surveillance"/>
            <person name="Tarr C.L."/>
            <person name="Trees E."/>
            <person name="Katz L.S."/>
            <person name="Carleton-Romer H.A."/>
            <person name="Stroika S."/>
            <person name="Kucerova Z."/>
            <person name="Roache K.F."/>
            <person name="Sabol A.L."/>
            <person name="Besser J."/>
            <person name="Gerner-Smidt P."/>
        </authorList>
    </citation>
    <scope>NUCLEOTIDE SEQUENCE</scope>
    <source>
        <strain evidence="13">PNUSAS086289</strain>
    </source>
</reference>
<evidence type="ECO:0000313" key="13">
    <source>
        <dbReference type="EMBL" id="ECK5213788.1"/>
    </source>
</evidence>
<comment type="subcellular location">
    <subcellularLocation>
        <location evidence="1 10">Cell outer membrane</location>
        <topology evidence="1 10">Multi-pass membrane protein</topology>
    </subcellularLocation>
</comment>